<dbReference type="KEGG" id="dbc:MFMK1_003110"/>
<sequence length="200" mass="22487">MWLQLIIIPLIGALIGWVTNVLAIKLIFRPFKPVKIPLTPWSIQGLIPKRQNEIAVNIGKVVENELISMEEILQEVNNESRRDQVVDWIAVAVQQRVQRRLPGILPQSVKGIINGMLDDVIRKEAAHVLEGLTGNISAELMNEIKVEHLVEEKLKQFDLKQLENLVLGIASTELKHIEVLGAILGFFIGLAQVGIFQFIK</sequence>
<dbReference type="Proteomes" id="UP001329915">
    <property type="component" value="Chromosome"/>
</dbReference>
<dbReference type="EMBL" id="CP121694">
    <property type="protein sequence ID" value="WRO23254.1"/>
    <property type="molecule type" value="Genomic_DNA"/>
</dbReference>
<dbReference type="PANTHER" id="PTHR35791">
    <property type="entry name" value="UPF0754 MEMBRANE PROTEIN YHEB"/>
    <property type="match status" value="1"/>
</dbReference>
<dbReference type="GO" id="GO:0012505">
    <property type="term" value="C:endomembrane system"/>
    <property type="evidence" value="ECO:0007669"/>
    <property type="project" value="UniProtKB-SubCell"/>
</dbReference>
<dbReference type="AlphaFoldDB" id="A0AAU0UTP5"/>
<evidence type="ECO:0000256" key="4">
    <source>
        <dbReference type="ARBA" id="ARBA00022989"/>
    </source>
</evidence>
<feature type="transmembrane region" description="Helical" evidence="6">
    <location>
        <begin position="6"/>
        <end position="28"/>
    </location>
</feature>
<protein>
    <submittedName>
        <fullName evidence="7">DUF445 family protein</fullName>
    </submittedName>
</protein>
<dbReference type="RefSeq" id="WP_366922637.1">
    <property type="nucleotide sequence ID" value="NZ_CP121694.1"/>
</dbReference>
<accession>A0AAU0UTP5</accession>
<evidence type="ECO:0000256" key="1">
    <source>
        <dbReference type="ARBA" id="ARBA00004308"/>
    </source>
</evidence>
<evidence type="ECO:0000256" key="6">
    <source>
        <dbReference type="SAM" id="Phobius"/>
    </source>
</evidence>
<evidence type="ECO:0000313" key="7">
    <source>
        <dbReference type="EMBL" id="WRO23254.1"/>
    </source>
</evidence>
<keyword evidence="5 6" id="KW-0472">Membrane</keyword>
<evidence type="ECO:0000256" key="3">
    <source>
        <dbReference type="ARBA" id="ARBA00022692"/>
    </source>
</evidence>
<dbReference type="InterPro" id="IPR007383">
    <property type="entry name" value="DUF445"/>
</dbReference>
<comment type="similarity">
    <text evidence="2">Belongs to the UPF0754 family.</text>
</comment>
<gene>
    <name evidence="7" type="ORF">MFMK1_003110</name>
</gene>
<organism evidence="7 8">
    <name type="scientific">Metallumcola ferriviriculae</name>
    <dbReference type="NCBI Taxonomy" id="3039180"/>
    <lineage>
        <taxon>Bacteria</taxon>
        <taxon>Bacillati</taxon>
        <taxon>Bacillota</taxon>
        <taxon>Clostridia</taxon>
        <taxon>Neomoorellales</taxon>
        <taxon>Desulfitibacteraceae</taxon>
        <taxon>Metallumcola</taxon>
    </lineage>
</organism>
<comment type="subcellular location">
    <subcellularLocation>
        <location evidence="1">Endomembrane system</location>
    </subcellularLocation>
</comment>
<keyword evidence="8" id="KW-1185">Reference proteome</keyword>
<keyword evidence="3 6" id="KW-0812">Transmembrane</keyword>
<evidence type="ECO:0000256" key="5">
    <source>
        <dbReference type="ARBA" id="ARBA00023136"/>
    </source>
</evidence>
<reference evidence="7 8" key="1">
    <citation type="submission" date="2023-04" db="EMBL/GenBank/DDBJ databases">
        <authorList>
            <person name="Hsu D."/>
        </authorList>
    </citation>
    <scope>NUCLEOTIDE SEQUENCE [LARGE SCALE GENOMIC DNA]</scope>
    <source>
        <strain evidence="7 8">MK1</strain>
    </source>
</reference>
<name>A0AAU0UTP5_9FIRM</name>
<dbReference type="PANTHER" id="PTHR35791:SF1">
    <property type="entry name" value="UPF0754 MEMBRANE PROTEIN YHEB"/>
    <property type="match status" value="1"/>
</dbReference>
<feature type="transmembrane region" description="Helical" evidence="6">
    <location>
        <begin position="179"/>
        <end position="199"/>
    </location>
</feature>
<evidence type="ECO:0000256" key="2">
    <source>
        <dbReference type="ARBA" id="ARBA00008053"/>
    </source>
</evidence>
<evidence type="ECO:0000313" key="8">
    <source>
        <dbReference type="Proteomes" id="UP001329915"/>
    </source>
</evidence>
<keyword evidence="4 6" id="KW-1133">Transmembrane helix</keyword>
<dbReference type="Pfam" id="PF04286">
    <property type="entry name" value="DUF445"/>
    <property type="match status" value="1"/>
</dbReference>
<proteinExistence type="inferred from homology"/>